<evidence type="ECO:0000313" key="8">
    <source>
        <dbReference type="EMBL" id="HHQ80092.1"/>
    </source>
</evidence>
<keyword evidence="7" id="KW-0175">Coiled coil</keyword>
<evidence type="ECO:0000256" key="6">
    <source>
        <dbReference type="NCBIfam" id="TIGR00293"/>
    </source>
</evidence>
<dbReference type="GO" id="GO:0016272">
    <property type="term" value="C:prefoldin complex"/>
    <property type="evidence" value="ECO:0007669"/>
    <property type="project" value="UniProtKB-UniRule"/>
</dbReference>
<dbReference type="GO" id="GO:0051082">
    <property type="term" value="F:unfolded protein binding"/>
    <property type="evidence" value="ECO:0007669"/>
    <property type="project" value="UniProtKB-UniRule"/>
</dbReference>
<organism evidence="8">
    <name type="scientific">Fervidicoccus fontis</name>
    <dbReference type="NCBI Taxonomy" id="683846"/>
    <lineage>
        <taxon>Archaea</taxon>
        <taxon>Thermoproteota</taxon>
        <taxon>Thermoprotei</taxon>
        <taxon>Fervidicoccales</taxon>
        <taxon>Fervidicoccaceae</taxon>
        <taxon>Fervidicoccus</taxon>
    </lineage>
</organism>
<keyword evidence="5" id="KW-0963">Cytoplasm</keyword>
<evidence type="ECO:0000256" key="1">
    <source>
        <dbReference type="ARBA" id="ARBA00010048"/>
    </source>
</evidence>
<evidence type="ECO:0000256" key="3">
    <source>
        <dbReference type="ARBA" id="ARBA00023186"/>
    </source>
</evidence>
<evidence type="ECO:0000256" key="2">
    <source>
        <dbReference type="ARBA" id="ARBA00011716"/>
    </source>
</evidence>
<sequence length="161" mass="18382">MTEEAEEAGVHEAGITALAQQLEVLEQHLARLRQTLDVVNSTLMNARRARVCLEELRKYDKGRDVLVAVDSGGVALVRAKPLDENPIVHVGLDVYVQVDFEHAERILSEKERLLLEQARRVQSELERIAKEYRRLQEALYSQYARMAAPRPRREAGKQPET</sequence>
<gene>
    <name evidence="5 8" type="primary">pfdA</name>
    <name evidence="8" type="ORF">ENM78_01310</name>
</gene>
<dbReference type="GO" id="GO:0005737">
    <property type="term" value="C:cytoplasm"/>
    <property type="evidence" value="ECO:0007669"/>
    <property type="project" value="UniProtKB-SubCell"/>
</dbReference>
<proteinExistence type="inferred from homology"/>
<evidence type="ECO:0000256" key="4">
    <source>
        <dbReference type="ARBA" id="ARBA00025077"/>
    </source>
</evidence>
<dbReference type="EMBL" id="DRZC01000019">
    <property type="protein sequence ID" value="HHQ80092.1"/>
    <property type="molecule type" value="Genomic_DNA"/>
</dbReference>
<dbReference type="InterPro" id="IPR004127">
    <property type="entry name" value="Prefoldin_subunit_alpha"/>
</dbReference>
<comment type="subunit">
    <text evidence="2 5">Heterohexamer of two alpha and four beta subunits.</text>
</comment>
<evidence type="ECO:0000256" key="7">
    <source>
        <dbReference type="SAM" id="Coils"/>
    </source>
</evidence>
<evidence type="ECO:0000256" key="5">
    <source>
        <dbReference type="HAMAP-Rule" id="MF_00308"/>
    </source>
</evidence>
<comment type="subcellular location">
    <subcellularLocation>
        <location evidence="5">Cytoplasm</location>
    </subcellularLocation>
</comment>
<feature type="coiled-coil region" evidence="7">
    <location>
        <begin position="15"/>
        <end position="49"/>
    </location>
</feature>
<accession>A0A7J3ZJP5</accession>
<dbReference type="HAMAP" id="MF_00308">
    <property type="entry name" value="PfdA"/>
    <property type="match status" value="1"/>
</dbReference>
<dbReference type="SUPFAM" id="SSF46579">
    <property type="entry name" value="Prefoldin"/>
    <property type="match status" value="1"/>
</dbReference>
<comment type="caution">
    <text evidence="8">The sequence shown here is derived from an EMBL/GenBank/DDBJ whole genome shotgun (WGS) entry which is preliminary data.</text>
</comment>
<dbReference type="GO" id="GO:0006457">
    <property type="term" value="P:protein folding"/>
    <property type="evidence" value="ECO:0007669"/>
    <property type="project" value="UniProtKB-UniRule"/>
</dbReference>
<dbReference type="NCBIfam" id="TIGR00293">
    <property type="entry name" value="prefoldin subunit alpha"/>
    <property type="match status" value="1"/>
</dbReference>
<dbReference type="Gene3D" id="1.10.287.370">
    <property type="match status" value="1"/>
</dbReference>
<protein>
    <recommendedName>
        <fullName evidence="5 6">Prefoldin subunit alpha</fullName>
    </recommendedName>
    <alternativeName>
        <fullName evidence="5">GimC subunit alpha</fullName>
    </alternativeName>
</protein>
<dbReference type="AlphaFoldDB" id="A0A7J3ZJP5"/>
<dbReference type="InterPro" id="IPR011599">
    <property type="entry name" value="PFD_alpha_archaea"/>
</dbReference>
<name>A0A7J3ZJP5_9CREN</name>
<keyword evidence="3 5" id="KW-0143">Chaperone</keyword>
<reference evidence="8" key="1">
    <citation type="journal article" date="2020" name="mSystems">
        <title>Genome- and Community-Level Interaction Insights into Carbon Utilization and Element Cycling Functions of Hydrothermarchaeota in Hydrothermal Sediment.</title>
        <authorList>
            <person name="Zhou Z."/>
            <person name="Liu Y."/>
            <person name="Xu W."/>
            <person name="Pan J."/>
            <person name="Luo Z.H."/>
            <person name="Li M."/>
        </authorList>
    </citation>
    <scope>NUCLEOTIDE SEQUENCE [LARGE SCALE GENOMIC DNA]</scope>
    <source>
        <strain evidence="8">SpSt-1116</strain>
    </source>
</reference>
<dbReference type="InterPro" id="IPR009053">
    <property type="entry name" value="Prefoldin"/>
</dbReference>
<comment type="similarity">
    <text evidence="1">Belongs to the prefoldin subunit alpha family.</text>
</comment>
<dbReference type="Pfam" id="PF02996">
    <property type="entry name" value="Prefoldin"/>
    <property type="match status" value="1"/>
</dbReference>
<comment type="similarity">
    <text evidence="5">Belongs to the prefoldin alpha subunit family.</text>
</comment>
<comment type="function">
    <text evidence="4 5">Molecular chaperone capable of stabilizing a range of proteins. Seems to fulfill an ATP-independent, HSP70-like function in archaeal de novo protein folding.</text>
</comment>